<sequence length="69" mass="8153">MPAIRPTNPHARRLRREATGVERKLWSALRNRQLENHKFRFQATIGTFVVDFLCVEKRLVVELDGSQHR</sequence>
<name>A0A7X5V2A4_9SPHN</name>
<keyword evidence="3" id="KW-1185">Reference proteome</keyword>
<reference evidence="2 3" key="1">
    <citation type="submission" date="2020-03" db="EMBL/GenBank/DDBJ databases">
        <title>Genomic Encyclopedia of Type Strains, Phase IV (KMG-IV): sequencing the most valuable type-strain genomes for metagenomic binning, comparative biology and taxonomic classification.</title>
        <authorList>
            <person name="Goeker M."/>
        </authorList>
    </citation>
    <scope>NUCLEOTIDE SEQUENCE [LARGE SCALE GENOMIC DNA]</scope>
    <source>
        <strain evidence="2 3">DSM 4733</strain>
    </source>
</reference>
<accession>A0A7X5V2A4</accession>
<proteinExistence type="predicted"/>
<keyword evidence="2" id="KW-0255">Endonuclease</keyword>
<gene>
    <name evidence="2" type="ORF">FHR20_003535</name>
</gene>
<dbReference type="Gene3D" id="3.40.960.10">
    <property type="entry name" value="VSR Endonuclease"/>
    <property type="match status" value="1"/>
</dbReference>
<keyword evidence="2" id="KW-0540">Nuclease</keyword>
<dbReference type="Proteomes" id="UP000564677">
    <property type="component" value="Unassembled WGS sequence"/>
</dbReference>
<dbReference type="Pfam" id="PF04480">
    <property type="entry name" value="DUF559"/>
    <property type="match status" value="1"/>
</dbReference>
<dbReference type="PANTHER" id="PTHR38590">
    <property type="entry name" value="BLL0828 PROTEIN"/>
    <property type="match status" value="1"/>
</dbReference>
<dbReference type="AlphaFoldDB" id="A0A7X5V2A4"/>
<keyword evidence="2" id="KW-0378">Hydrolase</keyword>
<protein>
    <submittedName>
        <fullName evidence="2">Very-short-patch-repair endonuclease</fullName>
    </submittedName>
</protein>
<evidence type="ECO:0000313" key="2">
    <source>
        <dbReference type="EMBL" id="NIJ66562.1"/>
    </source>
</evidence>
<feature type="domain" description="DUF559" evidence="1">
    <location>
        <begin position="10"/>
        <end position="69"/>
    </location>
</feature>
<dbReference type="InterPro" id="IPR007569">
    <property type="entry name" value="DUF559"/>
</dbReference>
<dbReference type="GO" id="GO:0004519">
    <property type="term" value="F:endonuclease activity"/>
    <property type="evidence" value="ECO:0007669"/>
    <property type="project" value="UniProtKB-KW"/>
</dbReference>
<evidence type="ECO:0000259" key="1">
    <source>
        <dbReference type="Pfam" id="PF04480"/>
    </source>
</evidence>
<comment type="caution">
    <text evidence="2">The sequence shown here is derived from an EMBL/GenBank/DDBJ whole genome shotgun (WGS) entry which is preliminary data.</text>
</comment>
<dbReference type="PANTHER" id="PTHR38590:SF1">
    <property type="entry name" value="BLL0828 PROTEIN"/>
    <property type="match status" value="1"/>
</dbReference>
<dbReference type="InterPro" id="IPR047216">
    <property type="entry name" value="Endonuclease_DUF559_bact"/>
</dbReference>
<dbReference type="InterPro" id="IPR011335">
    <property type="entry name" value="Restrct_endonuc-II-like"/>
</dbReference>
<organism evidence="2 3">
    <name type="scientific">Sphingomonas leidyi</name>
    <dbReference type="NCBI Taxonomy" id="68569"/>
    <lineage>
        <taxon>Bacteria</taxon>
        <taxon>Pseudomonadati</taxon>
        <taxon>Pseudomonadota</taxon>
        <taxon>Alphaproteobacteria</taxon>
        <taxon>Sphingomonadales</taxon>
        <taxon>Sphingomonadaceae</taxon>
        <taxon>Sphingomonas</taxon>
    </lineage>
</organism>
<dbReference type="EMBL" id="JAASQV010000003">
    <property type="protein sequence ID" value="NIJ66562.1"/>
    <property type="molecule type" value="Genomic_DNA"/>
</dbReference>
<dbReference type="SUPFAM" id="SSF52980">
    <property type="entry name" value="Restriction endonuclease-like"/>
    <property type="match status" value="1"/>
</dbReference>
<evidence type="ECO:0000313" key="3">
    <source>
        <dbReference type="Proteomes" id="UP000564677"/>
    </source>
</evidence>